<gene>
    <name evidence="1" type="ORF">NDU88_000429</name>
</gene>
<dbReference type="Proteomes" id="UP001066276">
    <property type="component" value="Chromosome 1_2"/>
</dbReference>
<keyword evidence="2" id="KW-1185">Reference proteome</keyword>
<evidence type="ECO:0000313" key="2">
    <source>
        <dbReference type="Proteomes" id="UP001066276"/>
    </source>
</evidence>
<reference evidence="1" key="1">
    <citation type="journal article" date="2022" name="bioRxiv">
        <title>Sequencing and chromosome-scale assembly of the giantPleurodeles waltlgenome.</title>
        <authorList>
            <person name="Brown T."/>
            <person name="Elewa A."/>
            <person name="Iarovenko S."/>
            <person name="Subramanian E."/>
            <person name="Araus A.J."/>
            <person name="Petzold A."/>
            <person name="Susuki M."/>
            <person name="Suzuki K.-i.T."/>
            <person name="Hayashi T."/>
            <person name="Toyoda A."/>
            <person name="Oliveira C."/>
            <person name="Osipova E."/>
            <person name="Leigh N.D."/>
            <person name="Simon A."/>
            <person name="Yun M.H."/>
        </authorList>
    </citation>
    <scope>NUCLEOTIDE SEQUENCE</scope>
    <source>
        <strain evidence="1">20211129_DDA</strain>
        <tissue evidence="1">Liver</tissue>
    </source>
</reference>
<protein>
    <submittedName>
        <fullName evidence="1">Uncharacterized protein</fullName>
    </submittedName>
</protein>
<proteinExistence type="predicted"/>
<name>A0AAV7VTG6_PLEWA</name>
<accession>A0AAV7VTG6</accession>
<organism evidence="1 2">
    <name type="scientific">Pleurodeles waltl</name>
    <name type="common">Iberian ribbed newt</name>
    <dbReference type="NCBI Taxonomy" id="8319"/>
    <lineage>
        <taxon>Eukaryota</taxon>
        <taxon>Metazoa</taxon>
        <taxon>Chordata</taxon>
        <taxon>Craniata</taxon>
        <taxon>Vertebrata</taxon>
        <taxon>Euteleostomi</taxon>
        <taxon>Amphibia</taxon>
        <taxon>Batrachia</taxon>
        <taxon>Caudata</taxon>
        <taxon>Salamandroidea</taxon>
        <taxon>Salamandridae</taxon>
        <taxon>Pleurodelinae</taxon>
        <taxon>Pleurodeles</taxon>
    </lineage>
</organism>
<evidence type="ECO:0000313" key="1">
    <source>
        <dbReference type="EMBL" id="KAJ1204994.1"/>
    </source>
</evidence>
<comment type="caution">
    <text evidence="1">The sequence shown here is derived from an EMBL/GenBank/DDBJ whole genome shotgun (WGS) entry which is preliminary data.</text>
</comment>
<sequence length="156" mass="16743">MCQRQFWAYISCAPAPSPTVAPPPVPATFVPLPERLLREFQAPQQGAPLQSQGSPQPCAILPTIAPLTVLESACWFYAWIGSAAPHRKWGPPASSRVVCCYAAPMGLLARSALSTPSCLLGRIVLEERFGPLRSCGGKCAPDGSVSVRQLFPPRCR</sequence>
<dbReference type="AlphaFoldDB" id="A0AAV7VTG6"/>
<dbReference type="EMBL" id="JANPWB010000002">
    <property type="protein sequence ID" value="KAJ1204994.1"/>
    <property type="molecule type" value="Genomic_DNA"/>
</dbReference>